<dbReference type="Proteomes" id="UP001278050">
    <property type="component" value="Unassembled WGS sequence"/>
</dbReference>
<evidence type="ECO:0000313" key="5">
    <source>
        <dbReference type="Proteomes" id="UP001278050"/>
    </source>
</evidence>
<evidence type="ECO:0008006" key="6">
    <source>
        <dbReference type="Google" id="ProtNLM"/>
    </source>
</evidence>
<proteinExistence type="predicted"/>
<organism evidence="3 4">
    <name type="scientific">Ectopseudomonas alcaliphila</name>
    <dbReference type="NCBI Taxonomy" id="101564"/>
    <lineage>
        <taxon>Bacteria</taxon>
        <taxon>Pseudomonadati</taxon>
        <taxon>Pseudomonadota</taxon>
        <taxon>Gammaproteobacteria</taxon>
        <taxon>Pseudomonadales</taxon>
        <taxon>Pseudomonadaceae</taxon>
        <taxon>Ectopseudomonas</taxon>
    </lineage>
</organism>
<accession>A0A1G7IQS7</accession>
<dbReference type="EMBL" id="JAWXXP010000001">
    <property type="protein sequence ID" value="MDX5995227.1"/>
    <property type="molecule type" value="Genomic_DNA"/>
</dbReference>
<dbReference type="PROSITE" id="PS51257">
    <property type="entry name" value="PROKAR_LIPOPROTEIN"/>
    <property type="match status" value="1"/>
</dbReference>
<name>A0A1G7IQS7_9GAMM</name>
<dbReference type="RefSeq" id="WP_074680284.1">
    <property type="nucleotide sequence ID" value="NZ_CBCSET010000006.1"/>
</dbReference>
<feature type="chain" id="PRO_5010350235" description="Lipoprotein" evidence="1">
    <location>
        <begin position="25"/>
        <end position="477"/>
    </location>
</feature>
<protein>
    <recommendedName>
        <fullName evidence="6">Lipoprotein</fullName>
    </recommendedName>
</protein>
<dbReference type="OrthoDB" id="6992273at2"/>
<evidence type="ECO:0000313" key="4">
    <source>
        <dbReference type="Proteomes" id="UP000182413"/>
    </source>
</evidence>
<reference evidence="2 5" key="2">
    <citation type="submission" date="2023-11" db="EMBL/GenBank/DDBJ databases">
        <title>MicrobeMod: A computational toolkit for identifying prokaryotic methylation and restriction-modification with nanopore sequencing.</title>
        <authorList>
            <person name="Crits-Christoph A."/>
            <person name="Kang S.C."/>
            <person name="Lee H."/>
            <person name="Ostrov N."/>
        </authorList>
    </citation>
    <scope>NUCLEOTIDE SEQUENCE [LARGE SCALE GENOMIC DNA]</scope>
    <source>
        <strain evidence="2 5">ATCC BAA-571</strain>
    </source>
</reference>
<feature type="signal peptide" evidence="1">
    <location>
        <begin position="1"/>
        <end position="24"/>
    </location>
</feature>
<keyword evidence="1" id="KW-0732">Signal</keyword>
<dbReference type="AlphaFoldDB" id="A0A1G7IQS7"/>
<reference evidence="3 4" key="1">
    <citation type="submission" date="2016-10" db="EMBL/GenBank/DDBJ databases">
        <authorList>
            <person name="de Groot N.N."/>
        </authorList>
    </citation>
    <scope>NUCLEOTIDE SEQUENCE [LARGE SCALE GENOMIC DNA]</scope>
    <source>
        <strain evidence="3 4">JCM 10630</strain>
    </source>
</reference>
<evidence type="ECO:0000313" key="3">
    <source>
        <dbReference type="EMBL" id="SDF14904.1"/>
    </source>
</evidence>
<evidence type="ECO:0000256" key="1">
    <source>
        <dbReference type="SAM" id="SignalP"/>
    </source>
</evidence>
<gene>
    <name evidence="3" type="ORF">SAMN05216575_1064</name>
    <name evidence="2" type="ORF">SIM71_24445</name>
</gene>
<keyword evidence="5" id="KW-1185">Reference proteome</keyword>
<evidence type="ECO:0000313" key="2">
    <source>
        <dbReference type="EMBL" id="MDX5995227.1"/>
    </source>
</evidence>
<dbReference type="Proteomes" id="UP000182413">
    <property type="component" value="Unassembled WGS sequence"/>
</dbReference>
<sequence length="477" mass="52493">MDARNSHTSLTLALSVSLFSLALAGCSSTPKAPAVHPGLSVFDKAIGLPANPHSIVREGDQVTYVVTSPDEQLLYARFDASCSQGLASMRFPTSMGMVPFSERSAQSDSLPAPQLQQFLSSAQLRDVCAQRPSPDWRALEQAQDSDWLSLDRNSLQRDDGLLYVWVEQNPLHYRVGSKGMGLKGRSQERLALDCQQSTLMQVSQFYFGIQGGVAGGQIPRQVKMQPLAAAPDYQQKVFKAACLPEAEQLRLPIALPRTPLPAVLQTPEVAPQVIATIDDLKLPAPDHVMRKLRYSYDAHVLNRVQAKDLPQEVFISTDEASGQVLQHVQDPTVDPASLHLTFRGLFDLAARSINKESGEEVADGRPLIGLSFAGDWHAMPSGSEVSYTRTFSKVPPAHDGATSDSNTVTCRIGLERPASSIHPALLGAAKPFNCIRIKTKRMTWTVDYWYLSDYQLFVRAAENSPLGRWQWRVDSIE</sequence>
<dbReference type="EMBL" id="FNAE01000006">
    <property type="protein sequence ID" value="SDF14904.1"/>
    <property type="molecule type" value="Genomic_DNA"/>
</dbReference>